<organism evidence="6 7">
    <name type="scientific">Streptomyces ruber</name>
    <dbReference type="NCBI Taxonomy" id="83378"/>
    <lineage>
        <taxon>Bacteria</taxon>
        <taxon>Bacillati</taxon>
        <taxon>Actinomycetota</taxon>
        <taxon>Actinomycetes</taxon>
        <taxon>Kitasatosporales</taxon>
        <taxon>Streptomycetaceae</taxon>
        <taxon>Streptomyces</taxon>
    </lineage>
</organism>
<name>A0A918EMU5_9ACTN</name>
<dbReference type="PIRSF" id="PIRSF036625">
    <property type="entry name" value="GAF_ANTAR"/>
    <property type="match status" value="1"/>
</dbReference>
<reference evidence="6" key="1">
    <citation type="journal article" date="2014" name="Int. J. Syst. Evol. Microbiol.">
        <title>Complete genome sequence of Corynebacterium casei LMG S-19264T (=DSM 44701T), isolated from a smear-ripened cheese.</title>
        <authorList>
            <consortium name="US DOE Joint Genome Institute (JGI-PGF)"/>
            <person name="Walter F."/>
            <person name="Albersmeier A."/>
            <person name="Kalinowski J."/>
            <person name="Ruckert C."/>
        </authorList>
    </citation>
    <scope>NUCLEOTIDE SEQUENCE</scope>
    <source>
        <strain evidence="6">JCM 3131</strain>
    </source>
</reference>
<dbReference type="InterPro" id="IPR029016">
    <property type="entry name" value="GAF-like_dom_sf"/>
</dbReference>
<dbReference type="InterPro" id="IPR003018">
    <property type="entry name" value="GAF"/>
</dbReference>
<protein>
    <submittedName>
        <fullName evidence="6">Transcriptional regulator</fullName>
    </submittedName>
</protein>
<dbReference type="SUPFAM" id="SSF52172">
    <property type="entry name" value="CheY-like"/>
    <property type="match status" value="1"/>
</dbReference>
<proteinExistence type="predicted"/>
<keyword evidence="7" id="KW-1185">Reference proteome</keyword>
<evidence type="ECO:0000256" key="4">
    <source>
        <dbReference type="ARBA" id="ARBA00023163"/>
    </source>
</evidence>
<keyword evidence="3" id="KW-0805">Transcription regulation</keyword>
<dbReference type="AlphaFoldDB" id="A0A918EMU5"/>
<sequence length="243" mass="25675">MALPEQLLADVCVELAGSGLHPPGGGPGLPEVLARRTVELLGDCTAAAVSVWAEGGDGTVVAASDPAVRDLTKEAADWKEGPGHDCGANGVPVEDAAFGDPAVLAHWPRYAPRARELGHVRVAARPLRADSRTLGALTLFSRTRLDCDTLALGQSLADIAAISLDRERKIGEGRVLVGQLEHALNSRVLIEQAKGMLAARLAVEPQEAFALLRRHARSHNRVLRDVAREVIDGRLTLLGGPDT</sequence>
<dbReference type="InterPro" id="IPR012074">
    <property type="entry name" value="GAF_ANTAR"/>
</dbReference>
<evidence type="ECO:0000256" key="2">
    <source>
        <dbReference type="ARBA" id="ARBA00022777"/>
    </source>
</evidence>
<dbReference type="GO" id="GO:0016301">
    <property type="term" value="F:kinase activity"/>
    <property type="evidence" value="ECO:0007669"/>
    <property type="project" value="UniProtKB-KW"/>
</dbReference>
<dbReference type="Pfam" id="PF01590">
    <property type="entry name" value="GAF"/>
    <property type="match status" value="1"/>
</dbReference>
<dbReference type="Gene3D" id="3.30.450.40">
    <property type="match status" value="1"/>
</dbReference>
<keyword evidence="2" id="KW-0418">Kinase</keyword>
<keyword evidence="1" id="KW-0808">Transferase</keyword>
<dbReference type="Proteomes" id="UP000620156">
    <property type="component" value="Unassembled WGS sequence"/>
</dbReference>
<gene>
    <name evidence="6" type="ORF">GCM10010145_02450</name>
</gene>
<dbReference type="SMART" id="SM01012">
    <property type="entry name" value="ANTAR"/>
    <property type="match status" value="1"/>
</dbReference>
<dbReference type="InterPro" id="IPR011006">
    <property type="entry name" value="CheY-like_superfamily"/>
</dbReference>
<evidence type="ECO:0000259" key="5">
    <source>
        <dbReference type="PROSITE" id="PS50921"/>
    </source>
</evidence>
<dbReference type="Pfam" id="PF03861">
    <property type="entry name" value="ANTAR"/>
    <property type="match status" value="1"/>
</dbReference>
<dbReference type="GO" id="GO:0003723">
    <property type="term" value="F:RNA binding"/>
    <property type="evidence" value="ECO:0007669"/>
    <property type="project" value="InterPro"/>
</dbReference>
<dbReference type="EMBL" id="BMQK01000001">
    <property type="protein sequence ID" value="GGQ38612.1"/>
    <property type="molecule type" value="Genomic_DNA"/>
</dbReference>
<keyword evidence="4" id="KW-0804">Transcription</keyword>
<dbReference type="InterPro" id="IPR005561">
    <property type="entry name" value="ANTAR"/>
</dbReference>
<dbReference type="SUPFAM" id="SSF55781">
    <property type="entry name" value="GAF domain-like"/>
    <property type="match status" value="1"/>
</dbReference>
<dbReference type="InterPro" id="IPR036388">
    <property type="entry name" value="WH-like_DNA-bd_sf"/>
</dbReference>
<accession>A0A918EMU5</accession>
<dbReference type="Gene3D" id="1.10.10.10">
    <property type="entry name" value="Winged helix-like DNA-binding domain superfamily/Winged helix DNA-binding domain"/>
    <property type="match status" value="1"/>
</dbReference>
<evidence type="ECO:0000256" key="3">
    <source>
        <dbReference type="ARBA" id="ARBA00023015"/>
    </source>
</evidence>
<dbReference type="RefSeq" id="WP_189214709.1">
    <property type="nucleotide sequence ID" value="NZ_BMQK01000001.1"/>
</dbReference>
<reference evidence="6" key="2">
    <citation type="submission" date="2020-09" db="EMBL/GenBank/DDBJ databases">
        <authorList>
            <person name="Sun Q."/>
            <person name="Ohkuma M."/>
        </authorList>
    </citation>
    <scope>NUCLEOTIDE SEQUENCE</scope>
    <source>
        <strain evidence="6">JCM 3131</strain>
    </source>
</reference>
<evidence type="ECO:0000313" key="6">
    <source>
        <dbReference type="EMBL" id="GGQ38612.1"/>
    </source>
</evidence>
<comment type="caution">
    <text evidence="6">The sequence shown here is derived from an EMBL/GenBank/DDBJ whole genome shotgun (WGS) entry which is preliminary data.</text>
</comment>
<feature type="domain" description="ANTAR" evidence="5">
    <location>
        <begin position="170"/>
        <end position="231"/>
    </location>
</feature>
<dbReference type="PROSITE" id="PS50921">
    <property type="entry name" value="ANTAR"/>
    <property type="match status" value="1"/>
</dbReference>
<evidence type="ECO:0000256" key="1">
    <source>
        <dbReference type="ARBA" id="ARBA00022679"/>
    </source>
</evidence>
<evidence type="ECO:0000313" key="7">
    <source>
        <dbReference type="Proteomes" id="UP000620156"/>
    </source>
</evidence>